<name>A0A096AJH4_9FIRM</name>
<proteinExistence type="predicted"/>
<dbReference type="RefSeq" id="WP_038152986.1">
    <property type="nucleotide sequence ID" value="NZ_JRNT01000028.1"/>
</dbReference>
<feature type="domain" description="HTH cro/C1-type" evidence="1">
    <location>
        <begin position="30"/>
        <end position="86"/>
    </location>
</feature>
<sequence length="133" mass="15524">MAEKVDEREREEQLEKELKIRLREGVAKRIVKLRESRGLTQKMLSAKLGYSNQTAVSKTESGRYYTLSYESAVKYAIALNSTPEYILFGLESSLDFMDNATMKFVCDKQNYELIRNLRIDTEIKKLQEEKTKL</sequence>
<dbReference type="SUPFAM" id="SSF47413">
    <property type="entry name" value="lambda repressor-like DNA-binding domains"/>
    <property type="match status" value="1"/>
</dbReference>
<dbReference type="Proteomes" id="UP000029628">
    <property type="component" value="Unassembled WGS sequence"/>
</dbReference>
<dbReference type="SMART" id="SM00530">
    <property type="entry name" value="HTH_XRE"/>
    <property type="match status" value="1"/>
</dbReference>
<dbReference type="CDD" id="cd00093">
    <property type="entry name" value="HTH_XRE"/>
    <property type="match status" value="1"/>
</dbReference>
<dbReference type="EMBL" id="JRNT01000028">
    <property type="protein sequence ID" value="KGF46746.1"/>
    <property type="molecule type" value="Genomic_DNA"/>
</dbReference>
<gene>
    <name evidence="2" type="ORF">HMPREF0872_07250</name>
</gene>
<evidence type="ECO:0000313" key="2">
    <source>
        <dbReference type="EMBL" id="KGF46746.1"/>
    </source>
</evidence>
<dbReference type="AlphaFoldDB" id="A0A096AJH4"/>
<dbReference type="PROSITE" id="PS50943">
    <property type="entry name" value="HTH_CROC1"/>
    <property type="match status" value="1"/>
</dbReference>
<evidence type="ECO:0000259" key="1">
    <source>
        <dbReference type="PROSITE" id="PS50943"/>
    </source>
</evidence>
<protein>
    <recommendedName>
        <fullName evidence="1">HTH cro/C1-type domain-containing protein</fullName>
    </recommendedName>
</protein>
<dbReference type="Pfam" id="PF01381">
    <property type="entry name" value="HTH_3"/>
    <property type="match status" value="1"/>
</dbReference>
<dbReference type="GO" id="GO:0003677">
    <property type="term" value="F:DNA binding"/>
    <property type="evidence" value="ECO:0007669"/>
    <property type="project" value="InterPro"/>
</dbReference>
<dbReference type="Gene3D" id="1.10.260.40">
    <property type="entry name" value="lambda repressor-like DNA-binding domains"/>
    <property type="match status" value="1"/>
</dbReference>
<dbReference type="InterPro" id="IPR010982">
    <property type="entry name" value="Lambda_DNA-bd_dom_sf"/>
</dbReference>
<accession>A0A096AJH4</accession>
<keyword evidence="3" id="KW-1185">Reference proteome</keyword>
<organism evidence="2 3">
    <name type="scientific">Veillonella montpellierensis DNF00314</name>
    <dbReference type="NCBI Taxonomy" id="1401067"/>
    <lineage>
        <taxon>Bacteria</taxon>
        <taxon>Bacillati</taxon>
        <taxon>Bacillota</taxon>
        <taxon>Negativicutes</taxon>
        <taxon>Veillonellales</taxon>
        <taxon>Veillonellaceae</taxon>
        <taxon>Veillonella</taxon>
    </lineage>
</organism>
<comment type="caution">
    <text evidence="2">The sequence shown here is derived from an EMBL/GenBank/DDBJ whole genome shotgun (WGS) entry which is preliminary data.</text>
</comment>
<dbReference type="InterPro" id="IPR001387">
    <property type="entry name" value="Cro/C1-type_HTH"/>
</dbReference>
<reference evidence="2 3" key="1">
    <citation type="submission" date="2014-07" db="EMBL/GenBank/DDBJ databases">
        <authorList>
            <person name="McCorrison J."/>
            <person name="Sanka R."/>
            <person name="Torralba M."/>
            <person name="Gillis M."/>
            <person name="Haft D.H."/>
            <person name="Methe B."/>
            <person name="Sutton G."/>
            <person name="Nelson K.E."/>
        </authorList>
    </citation>
    <scope>NUCLEOTIDE SEQUENCE [LARGE SCALE GENOMIC DNA]</scope>
    <source>
        <strain evidence="2 3">DNF00314</strain>
    </source>
</reference>
<evidence type="ECO:0000313" key="3">
    <source>
        <dbReference type="Proteomes" id="UP000029628"/>
    </source>
</evidence>